<organism evidence="1 2">
    <name type="scientific">Metarhizium album (strain ARSEF 1941)</name>
    <dbReference type="NCBI Taxonomy" id="1081103"/>
    <lineage>
        <taxon>Eukaryota</taxon>
        <taxon>Fungi</taxon>
        <taxon>Dikarya</taxon>
        <taxon>Ascomycota</taxon>
        <taxon>Pezizomycotina</taxon>
        <taxon>Sordariomycetes</taxon>
        <taxon>Hypocreomycetidae</taxon>
        <taxon>Hypocreales</taxon>
        <taxon>Clavicipitaceae</taxon>
        <taxon>Metarhizium</taxon>
    </lineage>
</organism>
<evidence type="ECO:0000313" key="2">
    <source>
        <dbReference type="Proteomes" id="UP000030816"/>
    </source>
</evidence>
<dbReference type="AlphaFoldDB" id="A0A0B2WTP1"/>
<dbReference type="InterPro" id="IPR022185">
    <property type="entry name" value="DUF3712"/>
</dbReference>
<dbReference type="OrthoDB" id="10039566at2759"/>
<accession>A0A0B2WTP1</accession>
<gene>
    <name evidence="1" type="ORF">MAM_04433</name>
</gene>
<reference evidence="1 2" key="1">
    <citation type="journal article" date="2014" name="Proc. Natl. Acad. Sci. U.S.A.">
        <title>Trajectory and genomic determinants of fungal-pathogen speciation and host adaptation.</title>
        <authorList>
            <person name="Hu X."/>
            <person name="Xiao G."/>
            <person name="Zheng P."/>
            <person name="Shang Y."/>
            <person name="Su Y."/>
            <person name="Zhang X."/>
            <person name="Liu X."/>
            <person name="Zhan S."/>
            <person name="St Leger R.J."/>
            <person name="Wang C."/>
        </authorList>
    </citation>
    <scope>NUCLEOTIDE SEQUENCE [LARGE SCALE GENOMIC DNA]</scope>
    <source>
        <strain evidence="1 2">ARSEF 1941</strain>
    </source>
</reference>
<protein>
    <submittedName>
        <fullName evidence="1">Uncharacterized protein</fullName>
    </submittedName>
</protein>
<evidence type="ECO:0000313" key="1">
    <source>
        <dbReference type="EMBL" id="KHN97418.1"/>
    </source>
</evidence>
<dbReference type="STRING" id="1081103.A0A0B2WTP1"/>
<proteinExistence type="predicted"/>
<keyword evidence="2" id="KW-1185">Reference proteome</keyword>
<dbReference type="PANTHER" id="PTHR35895:SF1">
    <property type="entry name" value="LIPID-BINDING SERUM GLYCOPROTEIN C-TERMINAL DOMAIN-CONTAINING PROTEIN"/>
    <property type="match status" value="1"/>
</dbReference>
<dbReference type="PANTHER" id="PTHR35895">
    <property type="entry name" value="CHROMOSOME 16, WHOLE GENOME SHOTGUN SEQUENCE"/>
    <property type="match status" value="1"/>
</dbReference>
<dbReference type="EMBL" id="AZHE01000010">
    <property type="protein sequence ID" value="KHN97418.1"/>
    <property type="molecule type" value="Genomic_DNA"/>
</dbReference>
<dbReference type="Proteomes" id="UP000030816">
    <property type="component" value="Unassembled WGS sequence"/>
</dbReference>
<sequence>MFCSGRIFVVVPIIAREKVDEATVEIQGIHILDAELNSLFIQIYSTIKTDGQPFTTLQFPPTSANKFQVVNISQTVHVTNKDALERFSHAFLANQTLRIKIYGKTYVKPAGMTKKYPVHVNKVIEFNGLNLLNGVKLGNTSISFDKDVPNFNATAVVRNPSHSTLEIVNATFESLADNQLVGNVATANLLLRPGRNTFPIEARINQTRVAQIVAYCETGVIPFQLQGRKVQNHGQDILWLASASSNASMTVDISVAAVIESSQSANFCV</sequence>
<dbReference type="RefSeq" id="XP_040678484.1">
    <property type="nucleotide sequence ID" value="XM_040823231.1"/>
</dbReference>
<comment type="caution">
    <text evidence="1">The sequence shown here is derived from an EMBL/GenBank/DDBJ whole genome shotgun (WGS) entry which is preliminary data.</text>
</comment>
<dbReference type="GeneID" id="63738888"/>
<dbReference type="HOGENOM" id="CLU_035244_1_1_1"/>
<name>A0A0B2WTP1_METAS</name>
<dbReference type="GO" id="GO:0000329">
    <property type="term" value="C:fungal-type vacuole membrane"/>
    <property type="evidence" value="ECO:0007669"/>
    <property type="project" value="InterPro"/>
</dbReference>
<dbReference type="InterPro" id="IPR046368">
    <property type="entry name" value="Tag1"/>
</dbReference>
<dbReference type="Pfam" id="PF12505">
    <property type="entry name" value="DUF3712"/>
    <property type="match status" value="1"/>
</dbReference>